<sequence>MEMATMGLSGDLDSHPALFGLTEAIVRLKEKEQRGVGLQNMTWADGNKDSHQFVDVDFSAFPTSSAISTPGKPSDASCSTAETISTRTSTAKESTLARTKQVCEEAEGQDEKFCMSSMDETTDPDVLTRIPDHGDIADKCIETNREESSAVSFLSELTGPQVRTHDDPEIPSDHVPCTGLRDQNVQAYVANTIQIVGGGRPPYVTAQELYRSVFGNDKKSAS</sequence>
<keyword evidence="2" id="KW-1185">Reference proteome</keyword>
<proteinExistence type="predicted"/>
<gene>
    <name evidence="1" type="ORF">PsorP6_006801</name>
</gene>
<organism evidence="1 2">
    <name type="scientific">Peronosclerospora sorghi</name>
    <dbReference type="NCBI Taxonomy" id="230839"/>
    <lineage>
        <taxon>Eukaryota</taxon>
        <taxon>Sar</taxon>
        <taxon>Stramenopiles</taxon>
        <taxon>Oomycota</taxon>
        <taxon>Peronosporomycetes</taxon>
        <taxon>Peronosporales</taxon>
        <taxon>Peronosporaceae</taxon>
        <taxon>Peronosclerospora</taxon>
    </lineage>
</organism>
<protein>
    <submittedName>
        <fullName evidence="1">Uncharacterized protein</fullName>
    </submittedName>
</protein>
<dbReference type="EMBL" id="CM047583">
    <property type="protein sequence ID" value="KAI9912756.1"/>
    <property type="molecule type" value="Genomic_DNA"/>
</dbReference>
<name>A0ACC0W4W4_9STRA</name>
<comment type="caution">
    <text evidence="1">The sequence shown here is derived from an EMBL/GenBank/DDBJ whole genome shotgun (WGS) entry which is preliminary data.</text>
</comment>
<reference evidence="1 2" key="1">
    <citation type="journal article" date="2022" name="bioRxiv">
        <title>The genome of the oomycete Peronosclerospora sorghi, a cosmopolitan pathogen of maize and sorghum, is inflated with dispersed pseudogenes.</title>
        <authorList>
            <person name="Fletcher K."/>
            <person name="Martin F."/>
            <person name="Isakeit T."/>
            <person name="Cavanaugh K."/>
            <person name="Magill C."/>
            <person name="Michelmore R."/>
        </authorList>
    </citation>
    <scope>NUCLEOTIDE SEQUENCE [LARGE SCALE GENOMIC DNA]</scope>
    <source>
        <strain evidence="1">P6</strain>
    </source>
</reference>
<evidence type="ECO:0000313" key="2">
    <source>
        <dbReference type="Proteomes" id="UP001163321"/>
    </source>
</evidence>
<accession>A0ACC0W4W4</accession>
<dbReference type="Proteomes" id="UP001163321">
    <property type="component" value="Chromosome 4"/>
</dbReference>
<evidence type="ECO:0000313" key="1">
    <source>
        <dbReference type="EMBL" id="KAI9912756.1"/>
    </source>
</evidence>